<dbReference type="AlphaFoldDB" id="A0A9P6QPH3"/>
<evidence type="ECO:0000313" key="2">
    <source>
        <dbReference type="EMBL" id="KAG0283241.1"/>
    </source>
</evidence>
<feature type="non-terminal residue" evidence="2">
    <location>
        <position position="1"/>
    </location>
</feature>
<dbReference type="Proteomes" id="UP000823405">
    <property type="component" value="Unassembled WGS sequence"/>
</dbReference>
<comment type="caution">
    <text evidence="2">The sequence shown here is derived from an EMBL/GenBank/DDBJ whole genome shotgun (WGS) entry which is preliminary data.</text>
</comment>
<organism evidence="2 3">
    <name type="scientific">Linnemannia gamsii</name>
    <dbReference type="NCBI Taxonomy" id="64522"/>
    <lineage>
        <taxon>Eukaryota</taxon>
        <taxon>Fungi</taxon>
        <taxon>Fungi incertae sedis</taxon>
        <taxon>Mucoromycota</taxon>
        <taxon>Mortierellomycotina</taxon>
        <taxon>Mortierellomycetes</taxon>
        <taxon>Mortierellales</taxon>
        <taxon>Mortierellaceae</taxon>
        <taxon>Linnemannia</taxon>
    </lineage>
</organism>
<gene>
    <name evidence="2" type="ORF">BGZ97_008619</name>
</gene>
<dbReference type="PANTHER" id="PTHR38134">
    <property type="entry name" value="SLR1395 PROTEIN"/>
    <property type="match status" value="1"/>
</dbReference>
<feature type="region of interest" description="Disordered" evidence="1">
    <location>
        <begin position="39"/>
        <end position="75"/>
    </location>
</feature>
<dbReference type="InterPro" id="IPR053205">
    <property type="entry name" value="GHMP_kinase_L-arabinokinase"/>
</dbReference>
<sequence>MSTSTLTPKGYTFCYYVSGHGFGHATRVNQIITELLKSTTSSSSSSTSNTAASLAPPTAIATKNTEGSYSTDNTLTSTSRHTIYIVSDAPEFIFQDVTALGAKYRNAKVDAGVVQPL</sequence>
<dbReference type="PANTHER" id="PTHR38134:SF2">
    <property type="entry name" value="GALACTOKINASE"/>
    <property type="match status" value="1"/>
</dbReference>
<feature type="compositionally biased region" description="Polar residues" evidence="1">
    <location>
        <begin position="61"/>
        <end position="75"/>
    </location>
</feature>
<accession>A0A9P6QPH3</accession>
<dbReference type="OrthoDB" id="1684102at2759"/>
<proteinExistence type="predicted"/>
<keyword evidence="3" id="KW-1185">Reference proteome</keyword>
<name>A0A9P6QPH3_9FUNG</name>
<evidence type="ECO:0000256" key="1">
    <source>
        <dbReference type="SAM" id="MobiDB-lite"/>
    </source>
</evidence>
<reference evidence="2" key="1">
    <citation type="journal article" date="2020" name="Fungal Divers.">
        <title>Resolving the Mortierellaceae phylogeny through synthesis of multi-gene phylogenetics and phylogenomics.</title>
        <authorList>
            <person name="Vandepol N."/>
            <person name="Liber J."/>
            <person name="Desiro A."/>
            <person name="Na H."/>
            <person name="Kennedy M."/>
            <person name="Barry K."/>
            <person name="Grigoriev I.V."/>
            <person name="Miller A.N."/>
            <person name="O'Donnell K."/>
            <person name="Stajich J.E."/>
            <person name="Bonito G."/>
        </authorList>
    </citation>
    <scope>NUCLEOTIDE SEQUENCE</scope>
    <source>
        <strain evidence="2">NVP60</strain>
    </source>
</reference>
<protein>
    <recommendedName>
        <fullName evidence="4">L-arabinokinase</fullName>
    </recommendedName>
</protein>
<feature type="compositionally biased region" description="Low complexity" evidence="1">
    <location>
        <begin position="39"/>
        <end position="59"/>
    </location>
</feature>
<evidence type="ECO:0008006" key="4">
    <source>
        <dbReference type="Google" id="ProtNLM"/>
    </source>
</evidence>
<evidence type="ECO:0000313" key="3">
    <source>
        <dbReference type="Proteomes" id="UP000823405"/>
    </source>
</evidence>
<dbReference type="EMBL" id="JAAAIN010003982">
    <property type="protein sequence ID" value="KAG0283241.1"/>
    <property type="molecule type" value="Genomic_DNA"/>
</dbReference>